<dbReference type="GO" id="GO:0015627">
    <property type="term" value="C:type II protein secretion system complex"/>
    <property type="evidence" value="ECO:0007669"/>
    <property type="project" value="InterPro"/>
</dbReference>
<evidence type="ECO:0000313" key="13">
    <source>
        <dbReference type="Proteomes" id="UP000199771"/>
    </source>
</evidence>
<evidence type="ECO:0000313" key="12">
    <source>
        <dbReference type="EMBL" id="SFF32406.1"/>
    </source>
</evidence>
<keyword evidence="13" id="KW-1185">Reference proteome</keyword>
<comment type="subcellular location">
    <subcellularLocation>
        <location evidence="1">Cell inner membrane</location>
        <topology evidence="1">Single-pass membrane protein</topology>
    </subcellularLocation>
</comment>
<evidence type="ECO:0000256" key="9">
    <source>
        <dbReference type="ARBA" id="ARBA00023136"/>
    </source>
</evidence>
<sequence length="163" mass="18136">MKHLIDRLHTALVGLTPRERVMVLTGGAVVAVTLGYLLVWEPLAVAHHTRAQALQQERLLAERIERAAAQVRASSSRAADRRISLLTAVDQTSRTPVLGKPPARIQPEGDREVKVWIDEVPFANLLRWIQELQTRYGITTRSAEIERGSAPGVVNARLTLVRE</sequence>
<gene>
    <name evidence="12" type="ORF">SAMN04488120_102171</name>
</gene>
<evidence type="ECO:0000256" key="10">
    <source>
        <dbReference type="PIRNR" id="PIRNR006291"/>
    </source>
</evidence>
<dbReference type="InterPro" id="IPR007690">
    <property type="entry name" value="T2SS_GspM"/>
</dbReference>
<proteinExistence type="inferred from homology"/>
<dbReference type="Pfam" id="PF04612">
    <property type="entry name" value="T2SSM"/>
    <property type="match status" value="1"/>
</dbReference>
<evidence type="ECO:0000256" key="8">
    <source>
        <dbReference type="ARBA" id="ARBA00022989"/>
    </source>
</evidence>
<evidence type="ECO:0000256" key="1">
    <source>
        <dbReference type="ARBA" id="ARBA00004377"/>
    </source>
</evidence>
<dbReference type="STRING" id="1076937.SAMN04488120_102171"/>
<keyword evidence="9 10" id="KW-0472">Membrane</keyword>
<dbReference type="Proteomes" id="UP000199771">
    <property type="component" value="Unassembled WGS sequence"/>
</dbReference>
<keyword evidence="8 11" id="KW-1133">Transmembrane helix</keyword>
<name>A0A1I2HUJ7_9GAMM</name>
<accession>A0A1I2HUJ7</accession>
<keyword evidence="7 10" id="KW-0653">Protein transport</keyword>
<dbReference type="GO" id="GO:0015628">
    <property type="term" value="P:protein secretion by the type II secretion system"/>
    <property type="evidence" value="ECO:0007669"/>
    <property type="project" value="InterPro"/>
</dbReference>
<keyword evidence="3 10" id="KW-0813">Transport</keyword>
<evidence type="ECO:0000256" key="11">
    <source>
        <dbReference type="SAM" id="Phobius"/>
    </source>
</evidence>
<comment type="similarity">
    <text evidence="2 10">Belongs to the GSP M family.</text>
</comment>
<evidence type="ECO:0000256" key="5">
    <source>
        <dbReference type="ARBA" id="ARBA00022519"/>
    </source>
</evidence>
<dbReference type="Gene3D" id="3.30.1360.100">
    <property type="entry name" value="General secretion pathway protein M, EpsM"/>
    <property type="match status" value="1"/>
</dbReference>
<feature type="transmembrane region" description="Helical" evidence="11">
    <location>
        <begin position="21"/>
        <end position="40"/>
    </location>
</feature>
<evidence type="ECO:0000256" key="2">
    <source>
        <dbReference type="ARBA" id="ARBA00010637"/>
    </source>
</evidence>
<dbReference type="RefSeq" id="WP_091531295.1">
    <property type="nucleotide sequence ID" value="NZ_FOOC01000002.1"/>
</dbReference>
<dbReference type="PIRSF" id="PIRSF006291">
    <property type="entry name" value="GspM"/>
    <property type="match status" value="1"/>
</dbReference>
<reference evidence="12 13" key="1">
    <citation type="submission" date="2016-10" db="EMBL/GenBank/DDBJ databases">
        <authorList>
            <person name="de Groot N.N."/>
        </authorList>
    </citation>
    <scope>NUCLEOTIDE SEQUENCE [LARGE SCALE GENOMIC DNA]</scope>
    <source>
        <strain evidence="12 13">DSM 23609</strain>
    </source>
</reference>
<keyword evidence="4 10" id="KW-1003">Cell membrane</keyword>
<dbReference type="AlphaFoldDB" id="A0A1I2HUJ7"/>
<dbReference type="InterPro" id="IPR023229">
    <property type="entry name" value="T2SS_M_periplasmic_sf"/>
</dbReference>
<evidence type="ECO:0000256" key="6">
    <source>
        <dbReference type="ARBA" id="ARBA00022692"/>
    </source>
</evidence>
<evidence type="ECO:0000256" key="3">
    <source>
        <dbReference type="ARBA" id="ARBA00022448"/>
    </source>
</evidence>
<organism evidence="12 13">
    <name type="scientific">Fontimonas thermophila</name>
    <dbReference type="NCBI Taxonomy" id="1076937"/>
    <lineage>
        <taxon>Bacteria</taxon>
        <taxon>Pseudomonadati</taxon>
        <taxon>Pseudomonadota</taxon>
        <taxon>Gammaproteobacteria</taxon>
        <taxon>Nevskiales</taxon>
        <taxon>Nevskiaceae</taxon>
        <taxon>Fontimonas</taxon>
    </lineage>
</organism>
<dbReference type="SUPFAM" id="SSF103054">
    <property type="entry name" value="General secretion pathway protein M, EpsM"/>
    <property type="match status" value="1"/>
</dbReference>
<evidence type="ECO:0000256" key="4">
    <source>
        <dbReference type="ARBA" id="ARBA00022475"/>
    </source>
</evidence>
<dbReference type="EMBL" id="FOOC01000002">
    <property type="protein sequence ID" value="SFF32406.1"/>
    <property type="molecule type" value="Genomic_DNA"/>
</dbReference>
<keyword evidence="5 10" id="KW-0997">Cell inner membrane</keyword>
<comment type="function">
    <text evidence="10">Inner membrane component of the type II secretion system required for the energy-dependent secretion of extracellular factors such as proteases and toxins from the periplasm.</text>
</comment>
<dbReference type="GO" id="GO:0005886">
    <property type="term" value="C:plasma membrane"/>
    <property type="evidence" value="ECO:0007669"/>
    <property type="project" value="UniProtKB-SubCell"/>
</dbReference>
<keyword evidence="6 11" id="KW-0812">Transmembrane</keyword>
<protein>
    <recommendedName>
        <fullName evidence="10">Type II secretion system protein M</fullName>
        <shortName evidence="10">T2SS protein M</shortName>
    </recommendedName>
    <alternativeName>
        <fullName evidence="10">General secretion pathway protein M</fullName>
    </alternativeName>
</protein>
<evidence type="ECO:0000256" key="7">
    <source>
        <dbReference type="ARBA" id="ARBA00022927"/>
    </source>
</evidence>
<dbReference type="OrthoDB" id="6624834at2"/>